<keyword evidence="2" id="KW-1185">Reference proteome</keyword>
<protein>
    <submittedName>
        <fullName evidence="1">Uncharacterized protein</fullName>
    </submittedName>
</protein>
<sequence>MMKEAINQAIGWKYMSVFPMIFKLLMLVNIKMEQKLVYGIFGIRLSLVMSKKKGLEVDRMMKEAISLEIGWRFLIVFPKILKSLMLVYIKMEANLIDGIYGFKRMMKKLKLEADNILMGLNLVNGWKNPMDLVIVLKQLGKVNIKKVKKLVSGISSMKCQRCKIILQSGHINNLCDQ</sequence>
<proteinExistence type="predicted"/>
<dbReference type="AlphaFoldDB" id="A0A8S1X085"/>
<evidence type="ECO:0000313" key="1">
    <source>
        <dbReference type="EMBL" id="CAD8193809.1"/>
    </source>
</evidence>
<dbReference type="EMBL" id="CAJJDP010000105">
    <property type="protein sequence ID" value="CAD8193809.1"/>
    <property type="molecule type" value="Genomic_DNA"/>
</dbReference>
<gene>
    <name evidence="1" type="ORF">POCTA_138.1.T1050125</name>
</gene>
<organism evidence="1 2">
    <name type="scientific">Paramecium octaurelia</name>
    <dbReference type="NCBI Taxonomy" id="43137"/>
    <lineage>
        <taxon>Eukaryota</taxon>
        <taxon>Sar</taxon>
        <taxon>Alveolata</taxon>
        <taxon>Ciliophora</taxon>
        <taxon>Intramacronucleata</taxon>
        <taxon>Oligohymenophorea</taxon>
        <taxon>Peniculida</taxon>
        <taxon>Parameciidae</taxon>
        <taxon>Paramecium</taxon>
    </lineage>
</organism>
<name>A0A8S1X085_PAROT</name>
<dbReference type="Proteomes" id="UP000683925">
    <property type="component" value="Unassembled WGS sequence"/>
</dbReference>
<comment type="caution">
    <text evidence="1">The sequence shown here is derived from an EMBL/GenBank/DDBJ whole genome shotgun (WGS) entry which is preliminary data.</text>
</comment>
<evidence type="ECO:0000313" key="2">
    <source>
        <dbReference type="Proteomes" id="UP000683925"/>
    </source>
</evidence>
<reference evidence="1" key="1">
    <citation type="submission" date="2021-01" db="EMBL/GenBank/DDBJ databases">
        <authorList>
            <consortium name="Genoscope - CEA"/>
            <person name="William W."/>
        </authorList>
    </citation>
    <scope>NUCLEOTIDE SEQUENCE</scope>
</reference>
<accession>A0A8S1X085</accession>